<reference evidence="2" key="2">
    <citation type="submission" date="2023-05" db="EMBL/GenBank/DDBJ databases">
        <authorList>
            <consortium name="Lawrence Berkeley National Laboratory"/>
            <person name="Steindorff A."/>
            <person name="Hensen N."/>
            <person name="Bonometti L."/>
            <person name="Westerberg I."/>
            <person name="Brannstrom I.O."/>
            <person name="Guillou S."/>
            <person name="Cros-Aarteil S."/>
            <person name="Calhoun S."/>
            <person name="Haridas S."/>
            <person name="Kuo A."/>
            <person name="Mondo S."/>
            <person name="Pangilinan J."/>
            <person name="Riley R."/>
            <person name="Labutti K."/>
            <person name="Andreopoulos B."/>
            <person name="Lipzen A."/>
            <person name="Chen C."/>
            <person name="Yanf M."/>
            <person name="Daum C."/>
            <person name="Ng V."/>
            <person name="Clum A."/>
            <person name="Ohm R."/>
            <person name="Martin F."/>
            <person name="Silar P."/>
            <person name="Natvig D."/>
            <person name="Lalanne C."/>
            <person name="Gautier V."/>
            <person name="Ament-Velasquez S.L."/>
            <person name="Kruys A."/>
            <person name="Hutchinson M.I."/>
            <person name="Powell A.J."/>
            <person name="Barry K."/>
            <person name="Miller A.N."/>
            <person name="Grigoriev I.V."/>
            <person name="Debuchy R."/>
            <person name="Gladieux P."/>
            <person name="Thoren M.H."/>
            <person name="Johannesson H."/>
        </authorList>
    </citation>
    <scope>NUCLEOTIDE SEQUENCE</scope>
    <source>
        <strain evidence="2">CBS 757.83</strain>
    </source>
</reference>
<gene>
    <name evidence="2" type="ORF">N658DRAFT_62412</name>
</gene>
<evidence type="ECO:0000256" key="1">
    <source>
        <dbReference type="SAM" id="MobiDB-lite"/>
    </source>
</evidence>
<evidence type="ECO:0000313" key="2">
    <source>
        <dbReference type="EMBL" id="KAK4101484.1"/>
    </source>
</evidence>
<dbReference type="AlphaFoldDB" id="A0AAN6Q0T4"/>
<keyword evidence="3" id="KW-1185">Reference proteome</keyword>
<dbReference type="Proteomes" id="UP001305647">
    <property type="component" value="Unassembled WGS sequence"/>
</dbReference>
<proteinExistence type="predicted"/>
<evidence type="ECO:0000313" key="3">
    <source>
        <dbReference type="Proteomes" id="UP001305647"/>
    </source>
</evidence>
<feature type="region of interest" description="Disordered" evidence="1">
    <location>
        <begin position="136"/>
        <end position="174"/>
    </location>
</feature>
<protein>
    <submittedName>
        <fullName evidence="2">Uncharacterized protein</fullName>
    </submittedName>
</protein>
<name>A0AAN6Q0T4_9PEZI</name>
<dbReference type="EMBL" id="MU863635">
    <property type="protein sequence ID" value="KAK4101484.1"/>
    <property type="molecule type" value="Genomic_DNA"/>
</dbReference>
<comment type="caution">
    <text evidence="2">The sequence shown here is derived from an EMBL/GenBank/DDBJ whole genome shotgun (WGS) entry which is preliminary data.</text>
</comment>
<accession>A0AAN6Q0T4</accession>
<organism evidence="2 3">
    <name type="scientific">Parathielavia hyrcaniae</name>
    <dbReference type="NCBI Taxonomy" id="113614"/>
    <lineage>
        <taxon>Eukaryota</taxon>
        <taxon>Fungi</taxon>
        <taxon>Dikarya</taxon>
        <taxon>Ascomycota</taxon>
        <taxon>Pezizomycotina</taxon>
        <taxon>Sordariomycetes</taxon>
        <taxon>Sordariomycetidae</taxon>
        <taxon>Sordariales</taxon>
        <taxon>Chaetomiaceae</taxon>
        <taxon>Parathielavia</taxon>
    </lineage>
</organism>
<sequence>MRTWIIAGHLLLMQPDRGKTLSTPFRSADHTHAQETARSGFVFIVISRRLGPGPGQSQNARRPGAISRFVTWVRWRRADGRFGHATTEEQKQGPLPCLCFPLRYLTIHTVHRLDSSLLCSGMYLYHDGIKISVSREGGAGQQPLSGGAARQQDASQWKTGSGDGAFTHEQNSRR</sequence>
<reference evidence="2" key="1">
    <citation type="journal article" date="2023" name="Mol. Phylogenet. Evol.">
        <title>Genome-scale phylogeny and comparative genomics of the fungal order Sordariales.</title>
        <authorList>
            <person name="Hensen N."/>
            <person name="Bonometti L."/>
            <person name="Westerberg I."/>
            <person name="Brannstrom I.O."/>
            <person name="Guillou S."/>
            <person name="Cros-Aarteil S."/>
            <person name="Calhoun S."/>
            <person name="Haridas S."/>
            <person name="Kuo A."/>
            <person name="Mondo S."/>
            <person name="Pangilinan J."/>
            <person name="Riley R."/>
            <person name="LaButti K."/>
            <person name="Andreopoulos B."/>
            <person name="Lipzen A."/>
            <person name="Chen C."/>
            <person name="Yan M."/>
            <person name="Daum C."/>
            <person name="Ng V."/>
            <person name="Clum A."/>
            <person name="Steindorff A."/>
            <person name="Ohm R.A."/>
            <person name="Martin F."/>
            <person name="Silar P."/>
            <person name="Natvig D.O."/>
            <person name="Lalanne C."/>
            <person name="Gautier V."/>
            <person name="Ament-Velasquez S.L."/>
            <person name="Kruys A."/>
            <person name="Hutchinson M.I."/>
            <person name="Powell A.J."/>
            <person name="Barry K."/>
            <person name="Miller A.N."/>
            <person name="Grigoriev I.V."/>
            <person name="Debuchy R."/>
            <person name="Gladieux P."/>
            <person name="Hiltunen Thoren M."/>
            <person name="Johannesson H."/>
        </authorList>
    </citation>
    <scope>NUCLEOTIDE SEQUENCE</scope>
    <source>
        <strain evidence="2">CBS 757.83</strain>
    </source>
</reference>